<protein>
    <submittedName>
        <fullName evidence="1">Uncharacterized protein</fullName>
    </submittedName>
</protein>
<sequence length="115" mass="12738">MADLQVMSDSTSNFKPSNDLHADRQIAALENRGETRVWKLSAGRAGVFLVALDDKLISLIGPGLRRESQRLGVPARKPKVLCVLEHRDPKSGVASARFPPRKTTWLLIMFLSDEA</sequence>
<evidence type="ECO:0000313" key="1">
    <source>
        <dbReference type="EMBL" id="KAA1067615.1"/>
    </source>
</evidence>
<gene>
    <name evidence="1" type="ORF">PGT21_011483</name>
    <name evidence="2" type="ORF">PGTUg99_006035</name>
</gene>
<name>A0A5B0LTC2_PUCGR</name>
<dbReference type="Proteomes" id="UP000324748">
    <property type="component" value="Unassembled WGS sequence"/>
</dbReference>
<organism evidence="1 3">
    <name type="scientific">Puccinia graminis f. sp. tritici</name>
    <dbReference type="NCBI Taxonomy" id="56615"/>
    <lineage>
        <taxon>Eukaryota</taxon>
        <taxon>Fungi</taxon>
        <taxon>Dikarya</taxon>
        <taxon>Basidiomycota</taxon>
        <taxon>Pucciniomycotina</taxon>
        <taxon>Pucciniomycetes</taxon>
        <taxon>Pucciniales</taxon>
        <taxon>Pucciniaceae</taxon>
        <taxon>Puccinia</taxon>
    </lineage>
</organism>
<evidence type="ECO:0000313" key="2">
    <source>
        <dbReference type="EMBL" id="KAA1092141.1"/>
    </source>
</evidence>
<dbReference type="EMBL" id="VDEP01000377">
    <property type="protein sequence ID" value="KAA1092141.1"/>
    <property type="molecule type" value="Genomic_DNA"/>
</dbReference>
<reference evidence="3 4" key="1">
    <citation type="submission" date="2019-05" db="EMBL/GenBank/DDBJ databases">
        <title>Emergence of the Ug99 lineage of the wheat stem rust pathogen through somatic hybridization.</title>
        <authorList>
            <person name="Li F."/>
            <person name="Upadhyaya N.M."/>
            <person name="Sperschneider J."/>
            <person name="Matny O."/>
            <person name="Nguyen-Phuc H."/>
            <person name="Mago R."/>
            <person name="Raley C."/>
            <person name="Miller M.E."/>
            <person name="Silverstein K.A.T."/>
            <person name="Henningsen E."/>
            <person name="Hirsch C.D."/>
            <person name="Visser B."/>
            <person name="Pretorius Z.A."/>
            <person name="Steffenson B.J."/>
            <person name="Schwessinger B."/>
            <person name="Dodds P.N."/>
            <person name="Figueroa M."/>
        </authorList>
    </citation>
    <scope>NUCLEOTIDE SEQUENCE [LARGE SCALE GENOMIC DNA]</scope>
    <source>
        <strain evidence="1">21-0</strain>
        <strain evidence="2 4">Ug99</strain>
    </source>
</reference>
<accession>A0A5B0LTC2</accession>
<evidence type="ECO:0000313" key="3">
    <source>
        <dbReference type="Proteomes" id="UP000324748"/>
    </source>
</evidence>
<proteinExistence type="predicted"/>
<keyword evidence="3" id="KW-1185">Reference proteome</keyword>
<dbReference type="EMBL" id="VSWC01000184">
    <property type="protein sequence ID" value="KAA1067615.1"/>
    <property type="molecule type" value="Genomic_DNA"/>
</dbReference>
<dbReference type="Proteomes" id="UP000325313">
    <property type="component" value="Unassembled WGS sequence"/>
</dbReference>
<dbReference type="AlphaFoldDB" id="A0A5B0LTC2"/>
<comment type="caution">
    <text evidence="1">The sequence shown here is derived from an EMBL/GenBank/DDBJ whole genome shotgun (WGS) entry which is preliminary data.</text>
</comment>
<evidence type="ECO:0000313" key="4">
    <source>
        <dbReference type="Proteomes" id="UP000325313"/>
    </source>
</evidence>